<dbReference type="RefSeq" id="XP_015944123.1">
    <property type="nucleotide sequence ID" value="XM_016088637.2"/>
</dbReference>
<evidence type="ECO:0000313" key="1">
    <source>
        <dbReference type="Proteomes" id="UP000515211"/>
    </source>
</evidence>
<evidence type="ECO:0000313" key="2">
    <source>
        <dbReference type="RefSeq" id="XP_015944123.1"/>
    </source>
</evidence>
<name>A0A6P4C949_ARADU</name>
<accession>A0A6P4C949</accession>
<dbReference type="KEGG" id="adu:107469262"/>
<dbReference type="GeneID" id="107469262"/>
<organism evidence="1 3">
    <name type="scientific">Arachis duranensis</name>
    <name type="common">Wild peanut</name>
    <dbReference type="NCBI Taxonomy" id="130453"/>
    <lineage>
        <taxon>Eukaryota</taxon>
        <taxon>Viridiplantae</taxon>
        <taxon>Streptophyta</taxon>
        <taxon>Embryophyta</taxon>
        <taxon>Tracheophyta</taxon>
        <taxon>Spermatophyta</taxon>
        <taxon>Magnoliopsida</taxon>
        <taxon>eudicotyledons</taxon>
        <taxon>Gunneridae</taxon>
        <taxon>Pentapetalae</taxon>
        <taxon>rosids</taxon>
        <taxon>fabids</taxon>
        <taxon>Fabales</taxon>
        <taxon>Fabaceae</taxon>
        <taxon>Papilionoideae</taxon>
        <taxon>50 kb inversion clade</taxon>
        <taxon>dalbergioids sensu lato</taxon>
        <taxon>Dalbergieae</taxon>
        <taxon>Pterocarpus clade</taxon>
        <taxon>Arachis</taxon>
    </lineage>
</organism>
<reference evidence="3" key="2">
    <citation type="submission" date="2025-04" db="UniProtKB">
        <authorList>
            <consortium name="RefSeq"/>
        </authorList>
    </citation>
    <scope>IDENTIFICATION</scope>
    <source>
        <tissue evidence="2 3">Whole plant</tissue>
    </source>
</reference>
<dbReference type="Proteomes" id="UP000515211">
    <property type="component" value="Chromosome 10"/>
</dbReference>
<proteinExistence type="predicted"/>
<evidence type="ECO:0000313" key="3">
    <source>
        <dbReference type="RefSeq" id="XP_015944124.1"/>
    </source>
</evidence>
<protein>
    <submittedName>
        <fullName evidence="2 3">Uncharacterized protein LOC107469262</fullName>
    </submittedName>
</protein>
<sequence>MKPESKRKSDEAHTYSHEKPSCFDSFAEMSNALLNSDITIRNQSSPNILGSATNQDPNSIQSLSKDCYDFNNLWKTLNYIEKKTAKRIIVVKRVDKKKEKKMKRKKEKEEFQIIKFLTMNPKKPFESIVRVKGGNRKEQNSEKNSDNQFGLEEFIDAVNHGGFHLRTRIHLKNKNTQQKNQNTNKFG</sequence>
<keyword evidence="1" id="KW-1185">Reference proteome</keyword>
<dbReference type="RefSeq" id="XP_015944124.1">
    <property type="nucleotide sequence ID" value="XM_016088638.3"/>
</dbReference>
<reference evidence="1" key="1">
    <citation type="journal article" date="2016" name="Nat. Genet.">
        <title>The genome sequences of Arachis duranensis and Arachis ipaensis, the diploid ancestors of cultivated peanut.</title>
        <authorList>
            <person name="Bertioli D.J."/>
            <person name="Cannon S.B."/>
            <person name="Froenicke L."/>
            <person name="Huang G."/>
            <person name="Farmer A.D."/>
            <person name="Cannon E.K."/>
            <person name="Liu X."/>
            <person name="Gao D."/>
            <person name="Clevenger J."/>
            <person name="Dash S."/>
            <person name="Ren L."/>
            <person name="Moretzsohn M.C."/>
            <person name="Shirasawa K."/>
            <person name="Huang W."/>
            <person name="Vidigal B."/>
            <person name="Abernathy B."/>
            <person name="Chu Y."/>
            <person name="Niederhuth C.E."/>
            <person name="Umale P."/>
            <person name="Araujo A.C."/>
            <person name="Kozik A."/>
            <person name="Kim K.D."/>
            <person name="Burow M.D."/>
            <person name="Varshney R.K."/>
            <person name="Wang X."/>
            <person name="Zhang X."/>
            <person name="Barkley N."/>
            <person name="Guimaraes P.M."/>
            <person name="Isobe S."/>
            <person name="Guo B."/>
            <person name="Liao B."/>
            <person name="Stalker H.T."/>
            <person name="Schmitz R.J."/>
            <person name="Scheffler B.E."/>
            <person name="Leal-Bertioli S.C."/>
            <person name="Xun X."/>
            <person name="Jackson S.A."/>
            <person name="Michelmore R."/>
            <person name="Ozias-Akins P."/>
        </authorList>
    </citation>
    <scope>NUCLEOTIDE SEQUENCE [LARGE SCALE GENOMIC DNA]</scope>
    <source>
        <strain evidence="1">cv. V14167</strain>
    </source>
</reference>
<gene>
    <name evidence="2 3" type="primary">LOC107469262</name>
</gene>
<dbReference type="AlphaFoldDB" id="A0A6P4C949"/>